<gene>
    <name evidence="2" type="ORF">ECRASSUSDP1_LOCUS8628</name>
</gene>
<dbReference type="EMBL" id="CAMPGE010008447">
    <property type="protein sequence ID" value="CAI2367346.1"/>
    <property type="molecule type" value="Genomic_DNA"/>
</dbReference>
<feature type="region of interest" description="Disordered" evidence="1">
    <location>
        <begin position="67"/>
        <end position="90"/>
    </location>
</feature>
<feature type="region of interest" description="Disordered" evidence="1">
    <location>
        <begin position="423"/>
        <end position="445"/>
    </location>
</feature>
<organism evidence="2 3">
    <name type="scientific">Euplotes crassus</name>
    <dbReference type="NCBI Taxonomy" id="5936"/>
    <lineage>
        <taxon>Eukaryota</taxon>
        <taxon>Sar</taxon>
        <taxon>Alveolata</taxon>
        <taxon>Ciliophora</taxon>
        <taxon>Intramacronucleata</taxon>
        <taxon>Spirotrichea</taxon>
        <taxon>Hypotrichia</taxon>
        <taxon>Euplotida</taxon>
        <taxon>Euplotidae</taxon>
        <taxon>Moneuplotes</taxon>
    </lineage>
</organism>
<dbReference type="Proteomes" id="UP001295684">
    <property type="component" value="Unassembled WGS sequence"/>
</dbReference>
<keyword evidence="3" id="KW-1185">Reference proteome</keyword>
<evidence type="ECO:0000313" key="3">
    <source>
        <dbReference type="Proteomes" id="UP001295684"/>
    </source>
</evidence>
<comment type="caution">
    <text evidence="2">The sequence shown here is derived from an EMBL/GenBank/DDBJ whole genome shotgun (WGS) entry which is preliminary data.</text>
</comment>
<evidence type="ECO:0000313" key="2">
    <source>
        <dbReference type="EMBL" id="CAI2367346.1"/>
    </source>
</evidence>
<dbReference type="AlphaFoldDB" id="A0AAD1XE43"/>
<protein>
    <submittedName>
        <fullName evidence="2">Uncharacterized protein</fullName>
    </submittedName>
</protein>
<accession>A0AAD1XE43</accession>
<proteinExistence type="predicted"/>
<name>A0AAD1XE43_EUPCR</name>
<feature type="region of interest" description="Disordered" evidence="1">
    <location>
        <begin position="1"/>
        <end position="46"/>
    </location>
</feature>
<reference evidence="2" key="1">
    <citation type="submission" date="2023-07" db="EMBL/GenBank/DDBJ databases">
        <authorList>
            <consortium name="AG Swart"/>
            <person name="Singh M."/>
            <person name="Singh A."/>
            <person name="Seah K."/>
            <person name="Emmerich C."/>
        </authorList>
    </citation>
    <scope>NUCLEOTIDE SEQUENCE</scope>
    <source>
        <strain evidence="2">DP1</strain>
    </source>
</reference>
<feature type="compositionally biased region" description="Basic and acidic residues" evidence="1">
    <location>
        <begin position="68"/>
        <end position="86"/>
    </location>
</feature>
<evidence type="ECO:0000256" key="1">
    <source>
        <dbReference type="SAM" id="MobiDB-lite"/>
    </source>
</evidence>
<sequence>MKAESSQELEGEYDISNLETQDSDQLFDERPSYDSKPSPRPHLESESCDKIRDMFCNYTFLPIPEEISTDKGTKKEESSKDTKNKTDASNIRGKSYTTEDYYISKTFTKSIFSRCFTIPEDLVKIVPTHTLSTFKPSPENTITPAGSYTAIGKGNSNNFNQTYFALRSPEEIFFSSLPGFIIQKIYSCGPLSEKQLFALIEPVYSTLRRLNGAAYNKDMNKAVRGSLYVQGLFLKDKHGYWHVREPACSTYILNEIQNIIKYKSKVRNKKKYHLHKGFGSESFLDHEPISQAIKQSYNFSLSTENLFEDEDESGKIVVKSPKPRPSQSPIEKLISSHKDIFEFLDEQCKSNCLELHEDEAQKFQKLKDFLEGIDCNEISSEYSKAVDNCSIQLKHLMNLYAFFRYACKSKYLFRQEGEQSGILHQSRGQVERNQQSFRKDPSKCG</sequence>
<feature type="compositionally biased region" description="Polar residues" evidence="1">
    <location>
        <begin position="423"/>
        <end position="436"/>
    </location>
</feature>